<keyword evidence="5" id="KW-1185">Reference proteome</keyword>
<dbReference type="OrthoDB" id="8759680at2"/>
<reference evidence="3 4" key="1">
    <citation type="submission" date="2019-02" db="EMBL/GenBank/DDBJ databases">
        <title>Complete Genome Sequence and Methylome Analysis of Sphaerotilus natans subsp. sulfidivorans D-507.</title>
        <authorList>
            <person name="Fomenkov A."/>
            <person name="Gridneva E."/>
            <person name="Smolyakov D."/>
            <person name="Dubinina G."/>
            <person name="Vincze T."/>
            <person name="Grabovich M."/>
            <person name="Roberts R.J."/>
        </authorList>
    </citation>
    <scope>NUCLEOTIDE SEQUENCE [LARGE SCALE GENOMIC DNA]</scope>
    <source>
        <strain evidence="3 4">D-507</strain>
    </source>
</reference>
<evidence type="ECO:0000313" key="4">
    <source>
        <dbReference type="Proteomes" id="UP000323522"/>
    </source>
</evidence>
<dbReference type="EMBL" id="JBEPLS010000031">
    <property type="protein sequence ID" value="MET3606043.1"/>
    <property type="molecule type" value="Genomic_DNA"/>
</dbReference>
<feature type="region of interest" description="Disordered" evidence="1">
    <location>
        <begin position="167"/>
        <end position="249"/>
    </location>
</feature>
<feature type="compositionally biased region" description="Basic residues" evidence="1">
    <location>
        <begin position="239"/>
        <end position="249"/>
    </location>
</feature>
<evidence type="ECO:0000313" key="5">
    <source>
        <dbReference type="Proteomes" id="UP001549111"/>
    </source>
</evidence>
<dbReference type="AlphaFoldDB" id="A0A5C1Q462"/>
<dbReference type="Proteomes" id="UP001549111">
    <property type="component" value="Unassembled WGS sequence"/>
</dbReference>
<dbReference type="EMBL" id="CP035708">
    <property type="protein sequence ID" value="QEN01659.1"/>
    <property type="molecule type" value="Genomic_DNA"/>
</dbReference>
<dbReference type="RefSeq" id="WP_149504330.1">
    <property type="nucleotide sequence ID" value="NZ_CP035708.1"/>
</dbReference>
<sequence length="249" mass="26602">MSKTAKAPVRPAFQTRTVLPADLPEHFLLVRQANAGKLGLRAHGHIVYQTLLDPERRRVFLRVITNSGSGSFSDEPVHVDKLARAVASRDPNKPLRGSALQGAIVGKSVCNAGFFAAVLVAEGLLGRDPAKRFDLLDLERWQTWTAEQLATPGELAQVRLKEEAAHLKKDKGAAFVAPDAGLSEEAGENGETREAEATDSASGEGDHTSPTEDTPAEASPDPEEGTGHPEVDPGEGASHRGRRRGKGKE</sequence>
<gene>
    <name evidence="2" type="ORF">ABIC99_003878</name>
    <name evidence="3" type="ORF">EWH46_13320</name>
</gene>
<protein>
    <submittedName>
        <fullName evidence="3">Uncharacterized protein</fullName>
    </submittedName>
</protein>
<evidence type="ECO:0000256" key="1">
    <source>
        <dbReference type="SAM" id="MobiDB-lite"/>
    </source>
</evidence>
<accession>A0A5C1Q462</accession>
<dbReference type="Proteomes" id="UP000323522">
    <property type="component" value="Chromosome"/>
</dbReference>
<evidence type="ECO:0000313" key="2">
    <source>
        <dbReference type="EMBL" id="MET3606043.1"/>
    </source>
</evidence>
<reference evidence="2 5" key="2">
    <citation type="submission" date="2024-06" db="EMBL/GenBank/DDBJ databases">
        <title>Genomic Encyclopedia of Type Strains, Phase IV (KMG-IV): sequencing the most valuable type-strain genomes for metagenomic binning, comparative biology and taxonomic classification.</title>
        <authorList>
            <person name="Goeker M."/>
        </authorList>
    </citation>
    <scope>NUCLEOTIDE SEQUENCE [LARGE SCALE GENOMIC DNA]</scope>
    <source>
        <strain evidence="2 5">D-501</strain>
    </source>
</reference>
<dbReference type="KEGG" id="snn:EWH46_13320"/>
<proteinExistence type="predicted"/>
<name>A0A5C1Q462_9BURK</name>
<evidence type="ECO:0000313" key="3">
    <source>
        <dbReference type="EMBL" id="QEN01659.1"/>
    </source>
</evidence>
<organism evidence="3 4">
    <name type="scientific">Sphaerotilus sulfidivorans</name>
    <dbReference type="NCBI Taxonomy" id="639200"/>
    <lineage>
        <taxon>Bacteria</taxon>
        <taxon>Pseudomonadati</taxon>
        <taxon>Pseudomonadota</taxon>
        <taxon>Betaproteobacteria</taxon>
        <taxon>Burkholderiales</taxon>
        <taxon>Sphaerotilaceae</taxon>
        <taxon>Sphaerotilus</taxon>
    </lineage>
</organism>